<sequence length="378" mass="40187">MWPERPGLVVGRNLLVNTPTPDPPIGNEELLIPRTMILKRTFILIHWALGMSLVHKIALLVGALVCSVANTKAQENALGQWVTLGTSGGPPVHVERSQIANALVVGDAIYLFDAGDGVRRQMAFAGLPEARIKAIFLSHHHPDHNADVGPVMISHQTFGSGVMSVIGPEGTSTLVAGLVQANQPTELASFPTGGPKRPSVAQSVHAIETGSPAVPVVVFRDENIEVEAIGVPHFQVAPSVALPRMPQAVAYRIRVGGKIIAYSGDSGPTDQLVAVARDADLFVTEVVEPAAIARQLSALMVGAPAAARESIINGMTHNHLVPGEIGRIAQAAKVKKVVLTHFVPSPEAVDNIENFTRDIHRQFNGDVVLANDLDRFTP</sequence>
<comment type="caution">
    <text evidence="3">The sequence shown here is derived from an EMBL/GenBank/DDBJ whole genome shotgun (WGS) entry which is preliminary data.</text>
</comment>
<dbReference type="GO" id="GO:0042781">
    <property type="term" value="F:3'-tRNA processing endoribonuclease activity"/>
    <property type="evidence" value="ECO:0007669"/>
    <property type="project" value="TreeGrafter"/>
</dbReference>
<dbReference type="CDD" id="cd07719">
    <property type="entry name" value="arylsulfatase_AtsA-like_MBL-fold"/>
    <property type="match status" value="1"/>
</dbReference>
<dbReference type="Gene3D" id="3.60.15.10">
    <property type="entry name" value="Ribonuclease Z/Hydroxyacylglutathione hydrolase-like"/>
    <property type="match status" value="1"/>
</dbReference>
<evidence type="ECO:0000313" key="4">
    <source>
        <dbReference type="Proteomes" id="UP000031338"/>
    </source>
</evidence>
<dbReference type="InterPro" id="IPR001279">
    <property type="entry name" value="Metallo-B-lactamas"/>
</dbReference>
<evidence type="ECO:0000313" key="3">
    <source>
        <dbReference type="EMBL" id="KHS41709.1"/>
    </source>
</evidence>
<evidence type="ECO:0000259" key="2">
    <source>
        <dbReference type="Pfam" id="PF12706"/>
    </source>
</evidence>
<dbReference type="Proteomes" id="UP000031338">
    <property type="component" value="Unassembled WGS sequence"/>
</dbReference>
<proteinExistence type="predicted"/>
<dbReference type="EC" id="3.1.6.1" evidence="3"/>
<accession>A0A0B8Z643</accession>
<dbReference type="PATRIC" id="fig|48936.3.peg.4562"/>
<organism evidence="3 4">
    <name type="scientific">Novosphingobium subterraneum</name>
    <dbReference type="NCBI Taxonomy" id="48936"/>
    <lineage>
        <taxon>Bacteria</taxon>
        <taxon>Pseudomonadati</taxon>
        <taxon>Pseudomonadota</taxon>
        <taxon>Alphaproteobacteria</taxon>
        <taxon>Sphingomonadales</taxon>
        <taxon>Sphingomonadaceae</taxon>
        <taxon>Novosphingobium</taxon>
    </lineage>
</organism>
<dbReference type="Pfam" id="PF12706">
    <property type="entry name" value="Lactamase_B_2"/>
    <property type="match status" value="1"/>
</dbReference>
<dbReference type="AlphaFoldDB" id="A0A0B8Z643"/>
<name>A0A0B8Z643_9SPHN</name>
<dbReference type="InterPro" id="IPR044094">
    <property type="entry name" value="AtsA-like_MBL-fold"/>
</dbReference>
<protein>
    <submittedName>
        <fullName evidence="3">Arylsulfatase</fullName>
        <ecNumber evidence="3">3.1.6.1</ecNumber>
    </submittedName>
</protein>
<keyword evidence="4" id="KW-1185">Reference proteome</keyword>
<keyword evidence="1 3" id="KW-0378">Hydrolase</keyword>
<dbReference type="SUPFAM" id="SSF56281">
    <property type="entry name" value="Metallo-hydrolase/oxidoreductase"/>
    <property type="match status" value="1"/>
</dbReference>
<feature type="domain" description="Metallo-beta-lactamase" evidence="2">
    <location>
        <begin position="110"/>
        <end position="342"/>
    </location>
</feature>
<dbReference type="GO" id="GO:0004065">
    <property type="term" value="F:arylsulfatase activity"/>
    <property type="evidence" value="ECO:0007669"/>
    <property type="project" value="UniProtKB-EC"/>
</dbReference>
<dbReference type="PANTHER" id="PTHR46018">
    <property type="entry name" value="ZINC PHOSPHODIESTERASE ELAC PROTEIN 1"/>
    <property type="match status" value="1"/>
</dbReference>
<dbReference type="STRING" id="48936.NJ75_04531"/>
<evidence type="ECO:0000256" key="1">
    <source>
        <dbReference type="ARBA" id="ARBA00022801"/>
    </source>
</evidence>
<dbReference type="PANTHER" id="PTHR46018:SF2">
    <property type="entry name" value="ZINC PHOSPHODIESTERASE ELAC PROTEIN 1"/>
    <property type="match status" value="1"/>
</dbReference>
<dbReference type="InterPro" id="IPR036866">
    <property type="entry name" value="RibonucZ/Hydroxyglut_hydro"/>
</dbReference>
<dbReference type="EMBL" id="JRVC01000035">
    <property type="protein sequence ID" value="KHS41709.1"/>
    <property type="molecule type" value="Genomic_DNA"/>
</dbReference>
<gene>
    <name evidence="3" type="ORF">NJ75_04531</name>
</gene>
<reference evidence="3 4" key="1">
    <citation type="submission" date="2014-10" db="EMBL/GenBank/DDBJ databases">
        <title>Draft genome sequence of Novosphingobium subterraneum DSM 12447.</title>
        <authorList>
            <person name="Gan H.M."/>
            <person name="Gan H.Y."/>
            <person name="Savka M.A."/>
        </authorList>
    </citation>
    <scope>NUCLEOTIDE SEQUENCE [LARGE SCALE GENOMIC DNA]</scope>
    <source>
        <strain evidence="3 4">DSM 12447</strain>
    </source>
</reference>